<dbReference type="PROSITE" id="PS50893">
    <property type="entry name" value="ABC_TRANSPORTER_2"/>
    <property type="match status" value="1"/>
</dbReference>
<organism evidence="6 7">
    <name type="scientific">Gilvimarinus gilvus</name>
    <dbReference type="NCBI Taxonomy" id="3058038"/>
    <lineage>
        <taxon>Bacteria</taxon>
        <taxon>Pseudomonadati</taxon>
        <taxon>Pseudomonadota</taxon>
        <taxon>Gammaproteobacteria</taxon>
        <taxon>Cellvibrionales</taxon>
        <taxon>Cellvibrionaceae</taxon>
        <taxon>Gilvimarinus</taxon>
    </lineage>
</organism>
<evidence type="ECO:0000256" key="1">
    <source>
        <dbReference type="ARBA" id="ARBA00022448"/>
    </source>
</evidence>
<dbReference type="PANTHER" id="PTHR42939:SF1">
    <property type="entry name" value="ABC TRANSPORTER ATP-BINDING PROTEIN ALBC-RELATED"/>
    <property type="match status" value="1"/>
</dbReference>
<dbReference type="EMBL" id="JAXAFO010000013">
    <property type="protein sequence ID" value="MDX6849566.1"/>
    <property type="molecule type" value="Genomic_DNA"/>
</dbReference>
<dbReference type="GO" id="GO:0005524">
    <property type="term" value="F:ATP binding"/>
    <property type="evidence" value="ECO:0007669"/>
    <property type="project" value="UniProtKB-KW"/>
</dbReference>
<keyword evidence="2" id="KW-0547">Nucleotide-binding</keyword>
<keyword evidence="7" id="KW-1185">Reference proteome</keyword>
<proteinExistence type="predicted"/>
<evidence type="ECO:0000313" key="7">
    <source>
        <dbReference type="Proteomes" id="UP001273505"/>
    </source>
</evidence>
<dbReference type="SUPFAM" id="SSF52540">
    <property type="entry name" value="P-loop containing nucleoside triphosphate hydrolases"/>
    <property type="match status" value="1"/>
</dbReference>
<sequence>MTAIVTAKNINKRFGRHQILRGINLDIPAGKIVGLVGPNGAGKTTLLQALLGLSVAAGDISVMGRDPRKERAAMLEDVCFIADTATLPRWISVEQLLEYVAGIHPKFSRQRAEKFLADTKIRHSAKVRQLSKGMVTQLHLALVMAIDAKLLVLDEPTLGLDIVYRRRFYDALLNDFYDQDRTIIITTHQVEEIEHLLTDVLFIHDGEIVLDQTLESFEGRFLKLIAGQDTQQQARSLHPIMESRALAGREFIFEGRSVDELMALGEVSMASLAEVFVAKVTGVGGAAEKHS</sequence>
<accession>A0ABU4RZI3</accession>
<dbReference type="InterPro" id="IPR051782">
    <property type="entry name" value="ABC_Transporter_VariousFunc"/>
</dbReference>
<evidence type="ECO:0000313" key="6">
    <source>
        <dbReference type="EMBL" id="MDX6849566.1"/>
    </source>
</evidence>
<evidence type="ECO:0000256" key="2">
    <source>
        <dbReference type="ARBA" id="ARBA00022741"/>
    </source>
</evidence>
<protein>
    <submittedName>
        <fullName evidence="6">ABC transporter ATP-binding protein</fullName>
    </submittedName>
</protein>
<evidence type="ECO:0000259" key="5">
    <source>
        <dbReference type="PROSITE" id="PS50893"/>
    </source>
</evidence>
<feature type="domain" description="ABC transporter" evidence="5">
    <location>
        <begin position="5"/>
        <end position="230"/>
    </location>
</feature>
<gene>
    <name evidence="6" type="ORF">SCD92_09350</name>
</gene>
<evidence type="ECO:0000256" key="3">
    <source>
        <dbReference type="ARBA" id="ARBA00022840"/>
    </source>
</evidence>
<dbReference type="InterPro" id="IPR008144">
    <property type="entry name" value="Guanylate_kin-like_dom"/>
</dbReference>
<dbReference type="Gene3D" id="3.40.50.300">
    <property type="entry name" value="P-loop containing nucleotide triphosphate hydrolases"/>
    <property type="match status" value="1"/>
</dbReference>
<evidence type="ECO:0000259" key="4">
    <source>
        <dbReference type="PROSITE" id="PS50052"/>
    </source>
</evidence>
<dbReference type="PROSITE" id="PS50052">
    <property type="entry name" value="GUANYLATE_KINASE_2"/>
    <property type="match status" value="1"/>
</dbReference>
<keyword evidence="3 6" id="KW-0067">ATP-binding</keyword>
<dbReference type="InterPro" id="IPR003439">
    <property type="entry name" value="ABC_transporter-like_ATP-bd"/>
</dbReference>
<comment type="caution">
    <text evidence="6">The sequence shown here is derived from an EMBL/GenBank/DDBJ whole genome shotgun (WGS) entry which is preliminary data.</text>
</comment>
<dbReference type="Pfam" id="PF00005">
    <property type="entry name" value="ABC_tran"/>
    <property type="match status" value="1"/>
</dbReference>
<dbReference type="PANTHER" id="PTHR42939">
    <property type="entry name" value="ABC TRANSPORTER ATP-BINDING PROTEIN ALBC-RELATED"/>
    <property type="match status" value="1"/>
</dbReference>
<reference evidence="6 7" key="1">
    <citation type="submission" date="2023-11" db="EMBL/GenBank/DDBJ databases">
        <title>Gilvimarinus fulvus sp. nov., isolated from the surface of Kelp.</title>
        <authorList>
            <person name="Sun Y.Y."/>
            <person name="Gong Y."/>
            <person name="Du Z.J."/>
        </authorList>
    </citation>
    <scope>NUCLEOTIDE SEQUENCE [LARGE SCALE GENOMIC DNA]</scope>
    <source>
        <strain evidence="6 7">SDUM040013</strain>
    </source>
</reference>
<dbReference type="SMART" id="SM00382">
    <property type="entry name" value="AAA"/>
    <property type="match status" value="1"/>
</dbReference>
<name>A0ABU4RZI3_9GAMM</name>
<feature type="domain" description="Guanylate kinase-like" evidence="4">
    <location>
        <begin position="30"/>
        <end position="242"/>
    </location>
</feature>
<dbReference type="CDD" id="cd03230">
    <property type="entry name" value="ABC_DR_subfamily_A"/>
    <property type="match status" value="1"/>
</dbReference>
<dbReference type="InterPro" id="IPR003593">
    <property type="entry name" value="AAA+_ATPase"/>
</dbReference>
<dbReference type="InterPro" id="IPR027417">
    <property type="entry name" value="P-loop_NTPase"/>
</dbReference>
<dbReference type="Proteomes" id="UP001273505">
    <property type="component" value="Unassembled WGS sequence"/>
</dbReference>
<dbReference type="RefSeq" id="WP_302724824.1">
    <property type="nucleotide sequence ID" value="NZ_JAULRU010000823.1"/>
</dbReference>
<keyword evidence="1" id="KW-0813">Transport</keyword>